<dbReference type="EMBL" id="CAACVS010000663">
    <property type="protein sequence ID" value="VEU44790.1"/>
    <property type="molecule type" value="Genomic_DNA"/>
</dbReference>
<protein>
    <submittedName>
        <fullName evidence="2">Uncharacterized protein</fullName>
    </submittedName>
</protein>
<keyword evidence="3" id="KW-1185">Reference proteome</keyword>
<feature type="non-terminal residue" evidence="2">
    <location>
        <position position="209"/>
    </location>
</feature>
<feature type="compositionally biased region" description="Basic and acidic residues" evidence="1">
    <location>
        <begin position="16"/>
        <end position="25"/>
    </location>
</feature>
<dbReference type="Proteomes" id="UP000291116">
    <property type="component" value="Unassembled WGS sequence"/>
</dbReference>
<dbReference type="OrthoDB" id="49476at2759"/>
<accession>A0A448ZRW0</accession>
<feature type="compositionally biased region" description="Basic residues" evidence="1">
    <location>
        <begin position="26"/>
        <end position="47"/>
    </location>
</feature>
<evidence type="ECO:0000313" key="3">
    <source>
        <dbReference type="Proteomes" id="UP000291116"/>
    </source>
</evidence>
<evidence type="ECO:0000313" key="2">
    <source>
        <dbReference type="EMBL" id="VEU44790.1"/>
    </source>
</evidence>
<proteinExistence type="predicted"/>
<evidence type="ECO:0000256" key="1">
    <source>
        <dbReference type="SAM" id="MobiDB-lite"/>
    </source>
</evidence>
<sequence>MEGTGAPSFDGDKDEDDTKAGVDRVRIHHHRRLGTARTGGKRARRKTQTQLQAQGHRGGKEPAAVSVLVRIPKHSSVLPYLLDCHRNHYRHHHRLPGAEESIDAKSADSHPCQDLHLLCHRPGVLWRGLLPLVFSSLSAVEEEAAATPRGTPSQRMLLGLGLRGALDRAQSGRNGHGCESGGEACVHMDETTQQQQSQQQSTPKSNAKS</sequence>
<reference evidence="2 3" key="1">
    <citation type="submission" date="2019-01" db="EMBL/GenBank/DDBJ databases">
        <authorList>
            <person name="Ferrante I. M."/>
        </authorList>
    </citation>
    <scope>NUCLEOTIDE SEQUENCE [LARGE SCALE GENOMIC DNA]</scope>
    <source>
        <strain evidence="2 3">B856</strain>
    </source>
</reference>
<name>A0A448ZRW0_9STRA</name>
<organism evidence="2 3">
    <name type="scientific">Pseudo-nitzschia multistriata</name>
    <dbReference type="NCBI Taxonomy" id="183589"/>
    <lineage>
        <taxon>Eukaryota</taxon>
        <taxon>Sar</taxon>
        <taxon>Stramenopiles</taxon>
        <taxon>Ochrophyta</taxon>
        <taxon>Bacillariophyta</taxon>
        <taxon>Bacillariophyceae</taxon>
        <taxon>Bacillariophycidae</taxon>
        <taxon>Bacillariales</taxon>
        <taxon>Bacillariaceae</taxon>
        <taxon>Pseudo-nitzschia</taxon>
    </lineage>
</organism>
<feature type="region of interest" description="Disordered" evidence="1">
    <location>
        <begin position="189"/>
        <end position="209"/>
    </location>
</feature>
<dbReference type="AlphaFoldDB" id="A0A448ZRW0"/>
<feature type="compositionally biased region" description="Low complexity" evidence="1">
    <location>
        <begin position="191"/>
        <end position="202"/>
    </location>
</feature>
<gene>
    <name evidence="2" type="ORF">PSNMU_V1.4_AUG-EV-PASAV3_0119240</name>
</gene>
<feature type="region of interest" description="Disordered" evidence="1">
    <location>
        <begin position="1"/>
        <end position="61"/>
    </location>
</feature>